<feature type="transmembrane region" description="Helical" evidence="3">
    <location>
        <begin position="104"/>
        <end position="123"/>
    </location>
</feature>
<feature type="transmembrane region" description="Helical" evidence="3">
    <location>
        <begin position="330"/>
        <end position="354"/>
    </location>
</feature>
<feature type="transmembrane region" description="Helical" evidence="3">
    <location>
        <begin position="129"/>
        <end position="154"/>
    </location>
</feature>
<evidence type="ECO:0000313" key="6">
    <source>
        <dbReference type="Proteomes" id="UP000092154"/>
    </source>
</evidence>
<feature type="transmembrane region" description="Helical" evidence="3">
    <location>
        <begin position="366"/>
        <end position="387"/>
    </location>
</feature>
<evidence type="ECO:0000313" key="5">
    <source>
        <dbReference type="EMBL" id="OAX32574.1"/>
    </source>
</evidence>
<evidence type="ECO:0000256" key="3">
    <source>
        <dbReference type="SAM" id="Phobius"/>
    </source>
</evidence>
<dbReference type="GO" id="GO:0016020">
    <property type="term" value="C:membrane"/>
    <property type="evidence" value="ECO:0007669"/>
    <property type="project" value="UniProtKB-SubCell"/>
</dbReference>
<dbReference type="AlphaFoldDB" id="A0A1B7MIY7"/>
<dbReference type="EMBL" id="KV448971">
    <property type="protein sequence ID" value="OAX32574.1"/>
    <property type="molecule type" value="Genomic_DNA"/>
</dbReference>
<feature type="transmembrane region" description="Helical" evidence="3">
    <location>
        <begin position="78"/>
        <end position="97"/>
    </location>
</feature>
<dbReference type="InterPro" id="IPR020846">
    <property type="entry name" value="MFS_dom"/>
</dbReference>
<dbReference type="OrthoDB" id="6509908at2759"/>
<evidence type="ECO:0000256" key="1">
    <source>
        <dbReference type="ARBA" id="ARBA00004141"/>
    </source>
</evidence>
<dbReference type="Proteomes" id="UP000092154">
    <property type="component" value="Unassembled WGS sequence"/>
</dbReference>
<feature type="transmembrane region" description="Helical" evidence="3">
    <location>
        <begin position="275"/>
        <end position="294"/>
    </location>
</feature>
<feature type="transmembrane region" description="Helical" evidence="3">
    <location>
        <begin position="306"/>
        <end position="324"/>
    </location>
</feature>
<comment type="similarity">
    <text evidence="2">Belongs to the major facilitator superfamily. Monocarboxylate porter (TC 2.A.1.13) family.</text>
</comment>
<keyword evidence="6" id="KW-1185">Reference proteome</keyword>
<feature type="transmembrane region" description="Helical" evidence="3">
    <location>
        <begin position="197"/>
        <end position="217"/>
    </location>
</feature>
<accession>A0A1B7MIY7</accession>
<dbReference type="PANTHER" id="PTHR11360:SF234">
    <property type="entry name" value="MFS-TYPE TRANSPORTER DBAD-RELATED"/>
    <property type="match status" value="1"/>
</dbReference>
<dbReference type="InParanoid" id="A0A1B7MIY7"/>
<gene>
    <name evidence="5" type="ORF">K503DRAFT_597809</name>
</gene>
<evidence type="ECO:0000259" key="4">
    <source>
        <dbReference type="PROSITE" id="PS50850"/>
    </source>
</evidence>
<sequence length="426" mass="45848">MSKKSLSIEDFTDSAFEDRKLEGLTNFDEAPDGGLRAWLVVVGVTLVVFSTVGVTNSWGVFQAYYEENSLSHLSPSTIAWIGSSQYALVWFPALATGRLFDLGYFKMPCFAASCILIACMFVIPECTQYWQFLLTQGLVLGVSCGFMLCPALAVVSHWFSPKRRGFALGITSIGSSSGSTVFPAAAQKLIPLIGFTWTVRVFGFILIATLGTANLLLQRRLPPSNVHGRLFDLKAFRNKAFAFYCISGIMTFLGLFTVLTYISVSAVKIGVSGDFVFYIISISNASSAVGRLLTGIIGDKIGAINTIAPFTALAGIMTIVWPHAKSESQLIAIVAIYGFSCGAFSSLWPVPIMAMGDIKDAGRRAGMFMSLAAFGAIAGPPISGALISPTKGFVYAGYYAGGTIVASIVLVLVARYFHLRRLWGKF</sequence>
<keyword evidence="3" id="KW-0812">Transmembrane</keyword>
<comment type="subcellular location">
    <subcellularLocation>
        <location evidence="1">Membrane</location>
        <topology evidence="1">Multi-pass membrane protein</topology>
    </subcellularLocation>
</comment>
<dbReference type="Pfam" id="PF07690">
    <property type="entry name" value="MFS_1"/>
    <property type="match status" value="1"/>
</dbReference>
<dbReference type="PANTHER" id="PTHR11360">
    <property type="entry name" value="MONOCARBOXYLATE TRANSPORTER"/>
    <property type="match status" value="1"/>
</dbReference>
<dbReference type="InterPro" id="IPR011701">
    <property type="entry name" value="MFS"/>
</dbReference>
<feature type="transmembrane region" description="Helical" evidence="3">
    <location>
        <begin position="241"/>
        <end position="263"/>
    </location>
</feature>
<protein>
    <submittedName>
        <fullName evidence="5">MFS general substrate transporter</fullName>
    </submittedName>
</protein>
<dbReference type="PROSITE" id="PS50850">
    <property type="entry name" value="MFS"/>
    <property type="match status" value="1"/>
</dbReference>
<feature type="domain" description="Major facilitator superfamily (MFS) profile" evidence="4">
    <location>
        <begin position="240"/>
        <end position="426"/>
    </location>
</feature>
<feature type="transmembrane region" description="Helical" evidence="3">
    <location>
        <begin position="166"/>
        <end position="185"/>
    </location>
</feature>
<dbReference type="GO" id="GO:0022857">
    <property type="term" value="F:transmembrane transporter activity"/>
    <property type="evidence" value="ECO:0007669"/>
    <property type="project" value="InterPro"/>
</dbReference>
<proteinExistence type="inferred from homology"/>
<dbReference type="SUPFAM" id="SSF103473">
    <property type="entry name" value="MFS general substrate transporter"/>
    <property type="match status" value="1"/>
</dbReference>
<reference evidence="5 6" key="1">
    <citation type="submission" date="2016-06" db="EMBL/GenBank/DDBJ databases">
        <title>Comparative genomics of the ectomycorrhizal sister species Rhizopogon vinicolor and Rhizopogon vesiculosus (Basidiomycota: Boletales) reveals a divergence of the mating type B locus.</title>
        <authorList>
            <consortium name="DOE Joint Genome Institute"/>
            <person name="Mujic A.B."/>
            <person name="Kuo A."/>
            <person name="Tritt A."/>
            <person name="Lipzen A."/>
            <person name="Chen C."/>
            <person name="Johnson J."/>
            <person name="Sharma A."/>
            <person name="Barry K."/>
            <person name="Grigoriev I.V."/>
            <person name="Spatafora J.W."/>
        </authorList>
    </citation>
    <scope>NUCLEOTIDE SEQUENCE [LARGE SCALE GENOMIC DNA]</scope>
    <source>
        <strain evidence="5 6">AM-OR11-026</strain>
    </source>
</reference>
<evidence type="ECO:0000256" key="2">
    <source>
        <dbReference type="ARBA" id="ARBA00006727"/>
    </source>
</evidence>
<keyword evidence="3" id="KW-0472">Membrane</keyword>
<dbReference type="InterPro" id="IPR036259">
    <property type="entry name" value="MFS_trans_sf"/>
</dbReference>
<feature type="transmembrane region" description="Helical" evidence="3">
    <location>
        <begin position="37"/>
        <end position="58"/>
    </location>
</feature>
<dbReference type="InterPro" id="IPR050327">
    <property type="entry name" value="Proton-linked_MCT"/>
</dbReference>
<feature type="transmembrane region" description="Helical" evidence="3">
    <location>
        <begin position="393"/>
        <end position="417"/>
    </location>
</feature>
<dbReference type="Gene3D" id="1.20.1250.20">
    <property type="entry name" value="MFS general substrate transporter like domains"/>
    <property type="match status" value="2"/>
</dbReference>
<name>A0A1B7MIY7_9AGAM</name>
<keyword evidence="3" id="KW-1133">Transmembrane helix</keyword>
<dbReference type="STRING" id="1314800.A0A1B7MIY7"/>
<organism evidence="5 6">
    <name type="scientific">Rhizopogon vinicolor AM-OR11-026</name>
    <dbReference type="NCBI Taxonomy" id="1314800"/>
    <lineage>
        <taxon>Eukaryota</taxon>
        <taxon>Fungi</taxon>
        <taxon>Dikarya</taxon>
        <taxon>Basidiomycota</taxon>
        <taxon>Agaricomycotina</taxon>
        <taxon>Agaricomycetes</taxon>
        <taxon>Agaricomycetidae</taxon>
        <taxon>Boletales</taxon>
        <taxon>Suillineae</taxon>
        <taxon>Rhizopogonaceae</taxon>
        <taxon>Rhizopogon</taxon>
    </lineage>
</organism>